<evidence type="ECO:0000313" key="2">
    <source>
        <dbReference type="Proteomes" id="UP000298030"/>
    </source>
</evidence>
<proteinExistence type="predicted"/>
<dbReference type="AlphaFoldDB" id="A0A4Y7TA42"/>
<sequence>MQPVYRNLNGVVVDESANDVTFDELTVYDTRAGLVELLDVPICSSESYSDVARFSVPRVVVPIFSTIH</sequence>
<dbReference type="EMBL" id="QPFP01000021">
    <property type="protein sequence ID" value="TEB30861.1"/>
    <property type="molecule type" value="Genomic_DNA"/>
</dbReference>
<name>A0A4Y7TA42_COPMI</name>
<reference evidence="1 2" key="1">
    <citation type="journal article" date="2019" name="Nat. Ecol. Evol.">
        <title>Megaphylogeny resolves global patterns of mushroom evolution.</title>
        <authorList>
            <person name="Varga T."/>
            <person name="Krizsan K."/>
            <person name="Foldi C."/>
            <person name="Dima B."/>
            <person name="Sanchez-Garcia M."/>
            <person name="Sanchez-Ramirez S."/>
            <person name="Szollosi G.J."/>
            <person name="Szarkandi J.G."/>
            <person name="Papp V."/>
            <person name="Albert L."/>
            <person name="Andreopoulos W."/>
            <person name="Angelini C."/>
            <person name="Antonin V."/>
            <person name="Barry K.W."/>
            <person name="Bougher N.L."/>
            <person name="Buchanan P."/>
            <person name="Buyck B."/>
            <person name="Bense V."/>
            <person name="Catcheside P."/>
            <person name="Chovatia M."/>
            <person name="Cooper J."/>
            <person name="Damon W."/>
            <person name="Desjardin D."/>
            <person name="Finy P."/>
            <person name="Geml J."/>
            <person name="Haridas S."/>
            <person name="Hughes K."/>
            <person name="Justo A."/>
            <person name="Karasinski D."/>
            <person name="Kautmanova I."/>
            <person name="Kiss B."/>
            <person name="Kocsube S."/>
            <person name="Kotiranta H."/>
            <person name="LaButti K.M."/>
            <person name="Lechner B.E."/>
            <person name="Liimatainen K."/>
            <person name="Lipzen A."/>
            <person name="Lukacs Z."/>
            <person name="Mihaltcheva S."/>
            <person name="Morgado L.N."/>
            <person name="Niskanen T."/>
            <person name="Noordeloos M.E."/>
            <person name="Ohm R.A."/>
            <person name="Ortiz-Santana B."/>
            <person name="Ovrebo C."/>
            <person name="Racz N."/>
            <person name="Riley R."/>
            <person name="Savchenko A."/>
            <person name="Shiryaev A."/>
            <person name="Soop K."/>
            <person name="Spirin V."/>
            <person name="Szebenyi C."/>
            <person name="Tomsovsky M."/>
            <person name="Tulloss R.E."/>
            <person name="Uehling J."/>
            <person name="Grigoriev I.V."/>
            <person name="Vagvolgyi C."/>
            <person name="Papp T."/>
            <person name="Martin F.M."/>
            <person name="Miettinen O."/>
            <person name="Hibbett D.S."/>
            <person name="Nagy L.G."/>
        </authorList>
    </citation>
    <scope>NUCLEOTIDE SEQUENCE [LARGE SCALE GENOMIC DNA]</scope>
    <source>
        <strain evidence="1 2">FP101781</strain>
    </source>
</reference>
<gene>
    <name evidence="1" type="ORF">FA13DRAFT_1733275</name>
</gene>
<accession>A0A4Y7TA42</accession>
<evidence type="ECO:0000313" key="1">
    <source>
        <dbReference type="EMBL" id="TEB30861.1"/>
    </source>
</evidence>
<keyword evidence="2" id="KW-1185">Reference proteome</keyword>
<dbReference type="Proteomes" id="UP000298030">
    <property type="component" value="Unassembled WGS sequence"/>
</dbReference>
<comment type="caution">
    <text evidence="1">The sequence shown here is derived from an EMBL/GenBank/DDBJ whole genome shotgun (WGS) entry which is preliminary data.</text>
</comment>
<organism evidence="1 2">
    <name type="scientific">Coprinellus micaceus</name>
    <name type="common">Glistening ink-cap mushroom</name>
    <name type="synonym">Coprinus micaceus</name>
    <dbReference type="NCBI Taxonomy" id="71717"/>
    <lineage>
        <taxon>Eukaryota</taxon>
        <taxon>Fungi</taxon>
        <taxon>Dikarya</taxon>
        <taxon>Basidiomycota</taxon>
        <taxon>Agaricomycotina</taxon>
        <taxon>Agaricomycetes</taxon>
        <taxon>Agaricomycetidae</taxon>
        <taxon>Agaricales</taxon>
        <taxon>Agaricineae</taxon>
        <taxon>Psathyrellaceae</taxon>
        <taxon>Coprinellus</taxon>
    </lineage>
</organism>
<protein>
    <submittedName>
        <fullName evidence="1">Uncharacterized protein</fullName>
    </submittedName>
</protein>